<name>A0A7U7J466_9GAMM</name>
<dbReference type="AlphaFoldDB" id="A0A7U7J466"/>
<reference evidence="2 3" key="1">
    <citation type="journal article" date="2014" name="ISME J.">
        <title>Candidatus Competibacter-lineage genomes retrieved from metagenomes reveal functional metabolic diversity.</title>
        <authorList>
            <person name="McIlroy S.J."/>
            <person name="Albertsen M."/>
            <person name="Andresen E.K."/>
            <person name="Saunders A.M."/>
            <person name="Kristiansen R."/>
            <person name="Stokholm-Bjerregaard M."/>
            <person name="Nielsen K.L."/>
            <person name="Nielsen P.H."/>
        </authorList>
    </citation>
    <scope>NUCLEOTIDE SEQUENCE [LARGE SCALE GENOMIC DNA]</scope>
    <source>
        <strain evidence="2 3">Run_B_J11</strain>
    </source>
</reference>
<evidence type="ECO:0000313" key="2">
    <source>
        <dbReference type="EMBL" id="CDH45933.1"/>
    </source>
</evidence>
<feature type="transmembrane region" description="Helical" evidence="1">
    <location>
        <begin position="94"/>
        <end position="116"/>
    </location>
</feature>
<accession>A0A7U7J466</accession>
<organism evidence="2 3">
    <name type="scientific">Candidatus Contendobacter odensis Run_B_J11</name>
    <dbReference type="NCBI Taxonomy" id="1400861"/>
    <lineage>
        <taxon>Bacteria</taxon>
        <taxon>Pseudomonadati</taxon>
        <taxon>Pseudomonadota</taxon>
        <taxon>Gammaproteobacteria</taxon>
        <taxon>Candidatus Competibacteraceae</taxon>
        <taxon>Candidatus Contendibacter</taxon>
    </lineage>
</organism>
<protein>
    <submittedName>
        <fullName evidence="2">Uncharacterized protein</fullName>
    </submittedName>
</protein>
<keyword evidence="1" id="KW-0472">Membrane</keyword>
<evidence type="ECO:0000256" key="1">
    <source>
        <dbReference type="SAM" id="Phobius"/>
    </source>
</evidence>
<proteinExistence type="predicted"/>
<evidence type="ECO:0000313" key="3">
    <source>
        <dbReference type="Proteomes" id="UP000019184"/>
    </source>
</evidence>
<dbReference type="EMBL" id="CBTK010000224">
    <property type="protein sequence ID" value="CDH45933.1"/>
    <property type="molecule type" value="Genomic_DNA"/>
</dbReference>
<feature type="transmembrane region" description="Helical" evidence="1">
    <location>
        <begin position="6"/>
        <end position="23"/>
    </location>
</feature>
<keyword evidence="1" id="KW-0812">Transmembrane</keyword>
<dbReference type="RefSeq" id="WP_154724926.1">
    <property type="nucleotide sequence ID" value="NZ_CBTK010000224.1"/>
</dbReference>
<keyword evidence="1" id="KW-1133">Transmembrane helix</keyword>
<feature type="transmembrane region" description="Helical" evidence="1">
    <location>
        <begin position="51"/>
        <end position="74"/>
    </location>
</feature>
<sequence length="141" mass="15363">MTILAAVWGLLVNFGMAVLVSAVTRDDVERKMECHRWLTEQTRLSPHQRCWVWPIAALTVLWLLVAVGPGAVIGTTLFGDPEQPATWLFGVPSIWVWQLCGWAVGVGVLFLLAYFLEMGVATTADEEAAAIAGAVNRAAQK</sequence>
<keyword evidence="3" id="KW-1185">Reference proteome</keyword>
<dbReference type="Proteomes" id="UP000019184">
    <property type="component" value="Unassembled WGS sequence"/>
</dbReference>
<gene>
    <name evidence="2" type="ORF">BN874_300012</name>
</gene>
<comment type="caution">
    <text evidence="2">The sequence shown here is derived from an EMBL/GenBank/DDBJ whole genome shotgun (WGS) entry which is preliminary data.</text>
</comment>